<sequence length="140" mass="15460">MPLTLENIISGSDGVQLTNRSASTFTSVLVAPQSPNCTNVISLCFLEMIGIYEPLLQHVDISDGVDLPDDYQDEIAMIIDKSIPHDSNENSSSALDYIPTYQRDSPAMKDTKTIDFGTLDQPRELKIGLSLSIDERDRLV</sequence>
<gene>
    <name evidence="1" type="ORF">CK203_062995</name>
</gene>
<proteinExistence type="predicted"/>
<accession>A0A438G9A5</accession>
<dbReference type="Proteomes" id="UP000288805">
    <property type="component" value="Unassembled WGS sequence"/>
</dbReference>
<evidence type="ECO:0000313" key="2">
    <source>
        <dbReference type="Proteomes" id="UP000288805"/>
    </source>
</evidence>
<dbReference type="EMBL" id="QGNW01000521">
    <property type="protein sequence ID" value="RVW68738.1"/>
    <property type="molecule type" value="Genomic_DNA"/>
</dbReference>
<protein>
    <submittedName>
        <fullName evidence="1">Uncharacterized protein</fullName>
    </submittedName>
</protein>
<reference evidence="1 2" key="1">
    <citation type="journal article" date="2018" name="PLoS Genet.">
        <title>Population sequencing reveals clonal diversity and ancestral inbreeding in the grapevine cultivar Chardonnay.</title>
        <authorList>
            <person name="Roach M.J."/>
            <person name="Johnson D.L."/>
            <person name="Bohlmann J."/>
            <person name="van Vuuren H.J."/>
            <person name="Jones S.J."/>
            <person name="Pretorius I.S."/>
            <person name="Schmidt S.A."/>
            <person name="Borneman A.R."/>
        </authorList>
    </citation>
    <scope>NUCLEOTIDE SEQUENCE [LARGE SCALE GENOMIC DNA]</scope>
    <source>
        <strain evidence="2">cv. Chardonnay</strain>
        <tissue evidence="1">Leaf</tissue>
    </source>
</reference>
<dbReference type="AlphaFoldDB" id="A0A438G9A5"/>
<evidence type="ECO:0000313" key="1">
    <source>
        <dbReference type="EMBL" id="RVW68738.1"/>
    </source>
</evidence>
<organism evidence="1 2">
    <name type="scientific">Vitis vinifera</name>
    <name type="common">Grape</name>
    <dbReference type="NCBI Taxonomy" id="29760"/>
    <lineage>
        <taxon>Eukaryota</taxon>
        <taxon>Viridiplantae</taxon>
        <taxon>Streptophyta</taxon>
        <taxon>Embryophyta</taxon>
        <taxon>Tracheophyta</taxon>
        <taxon>Spermatophyta</taxon>
        <taxon>Magnoliopsida</taxon>
        <taxon>eudicotyledons</taxon>
        <taxon>Gunneridae</taxon>
        <taxon>Pentapetalae</taxon>
        <taxon>rosids</taxon>
        <taxon>Vitales</taxon>
        <taxon>Vitaceae</taxon>
        <taxon>Viteae</taxon>
        <taxon>Vitis</taxon>
    </lineage>
</organism>
<name>A0A438G9A5_VITVI</name>
<comment type="caution">
    <text evidence="1">The sequence shown here is derived from an EMBL/GenBank/DDBJ whole genome shotgun (WGS) entry which is preliminary data.</text>
</comment>